<dbReference type="PROSITE" id="PS01168">
    <property type="entry name" value="RIBOSOMAL_S27E"/>
    <property type="match status" value="1"/>
</dbReference>
<keyword evidence="5 6" id="KW-0863">Zinc-finger</keyword>
<dbReference type="KEGG" id="abri:DFR85_11160"/>
<evidence type="ECO:0000313" key="7">
    <source>
        <dbReference type="EMBL" id="AWR95074.1"/>
    </source>
</evidence>
<dbReference type="Proteomes" id="UP000248044">
    <property type="component" value="Chromosome"/>
</dbReference>
<dbReference type="PANTHER" id="PTHR11594">
    <property type="entry name" value="40S RIBOSOMAL PROTEIN S27"/>
    <property type="match status" value="1"/>
</dbReference>
<dbReference type="RefSeq" id="WP_110270955.1">
    <property type="nucleotide sequence ID" value="NZ_CP029289.2"/>
</dbReference>
<dbReference type="OrthoDB" id="5718at2157"/>
<evidence type="ECO:0000256" key="3">
    <source>
        <dbReference type="ARBA" id="ARBA00022980"/>
    </source>
</evidence>
<evidence type="ECO:0000256" key="4">
    <source>
        <dbReference type="ARBA" id="ARBA00023274"/>
    </source>
</evidence>
<name>A0A2U9IGL8_9CREN</name>
<dbReference type="InterPro" id="IPR023407">
    <property type="entry name" value="Ribosomal_eS27_Zn-bd_dom_sf"/>
</dbReference>
<comment type="subunit">
    <text evidence="5">Part of the 30S ribosomal subunit.</text>
</comment>
<dbReference type="GO" id="GO:0005840">
    <property type="term" value="C:ribosome"/>
    <property type="evidence" value="ECO:0007669"/>
    <property type="project" value="UniProtKB-KW"/>
</dbReference>
<dbReference type="GO" id="GO:0003735">
    <property type="term" value="F:structural constituent of ribosome"/>
    <property type="evidence" value="ECO:0007669"/>
    <property type="project" value="InterPro"/>
</dbReference>
<dbReference type="GO" id="GO:0008270">
    <property type="term" value="F:zinc ion binding"/>
    <property type="evidence" value="ECO:0007669"/>
    <property type="project" value="UniProtKB-UniRule"/>
</dbReference>
<keyword evidence="2 5" id="KW-0862">Zinc</keyword>
<reference evidence="7 8" key="1">
    <citation type="submission" date="2018-05" db="EMBL/GenBank/DDBJ databases">
        <title>Complete Genome Sequences of Extremely Thermoacidophilic, Metal-Mobilizing Type-Strain Members of the Archaeal Family Sulfolobaceae: Acidianus brierleyi DSM-1651T, Acidianus sulfidivorans DSM-18786T, Metallosphaera hakonensis DSM-7519T, and Metallosphaera prunae DSM-10039T.</title>
        <authorList>
            <person name="Counts J.A."/>
            <person name="Kelly R.M."/>
        </authorList>
    </citation>
    <scope>NUCLEOTIDE SEQUENCE [LARGE SCALE GENOMIC DNA]</scope>
    <source>
        <strain evidence="7 8">DSM 1651</strain>
    </source>
</reference>
<accession>A0A2U9IGL8</accession>
<keyword evidence="5 6" id="KW-0479">Metal-binding</keyword>
<dbReference type="Gene3D" id="2.20.25.100">
    <property type="entry name" value="Zn-binding ribosomal proteins"/>
    <property type="match status" value="1"/>
</dbReference>
<sequence>MKKLRVLIPEPKTKFVRVKCPNCGNEQVIFSHASFPVRCLSCGTQITYPTGGKAKIVGEIIRDMS</sequence>
<comment type="cofactor">
    <cofactor evidence="5 6">
        <name>Zn(2+)</name>
        <dbReference type="ChEBI" id="CHEBI:29105"/>
    </cofactor>
    <text evidence="5 6">Binds 1 zinc ion per subunit.</text>
</comment>
<feature type="binding site" evidence="5">
    <location>
        <position position="42"/>
    </location>
    <ligand>
        <name>Zn(2+)</name>
        <dbReference type="ChEBI" id="CHEBI:29105"/>
    </ligand>
</feature>
<dbReference type="InterPro" id="IPR011332">
    <property type="entry name" value="Ribosomal_zn-bd"/>
</dbReference>
<keyword evidence="3 5" id="KW-0689">Ribosomal protein</keyword>
<organism evidence="7 8">
    <name type="scientific">Acidianus brierleyi</name>
    <dbReference type="NCBI Taxonomy" id="41673"/>
    <lineage>
        <taxon>Archaea</taxon>
        <taxon>Thermoproteota</taxon>
        <taxon>Thermoprotei</taxon>
        <taxon>Sulfolobales</taxon>
        <taxon>Sulfolobaceae</taxon>
        <taxon>Acidianus</taxon>
    </lineage>
</organism>
<evidence type="ECO:0000256" key="1">
    <source>
        <dbReference type="ARBA" id="ARBA00010919"/>
    </source>
</evidence>
<dbReference type="Pfam" id="PF01667">
    <property type="entry name" value="Ribosomal_S27e"/>
    <property type="match status" value="1"/>
</dbReference>
<comment type="similarity">
    <text evidence="1 5 6">Belongs to the eukaryotic ribosomal protein eS27 family.</text>
</comment>
<evidence type="ECO:0000256" key="2">
    <source>
        <dbReference type="ARBA" id="ARBA00022833"/>
    </source>
</evidence>
<dbReference type="SUPFAM" id="SSF57829">
    <property type="entry name" value="Zn-binding ribosomal proteins"/>
    <property type="match status" value="1"/>
</dbReference>
<dbReference type="AlphaFoldDB" id="A0A2U9IGL8"/>
<dbReference type="GeneID" id="36832722"/>
<evidence type="ECO:0000256" key="6">
    <source>
        <dbReference type="RuleBase" id="RU000671"/>
    </source>
</evidence>
<feature type="binding site" evidence="5">
    <location>
        <position position="20"/>
    </location>
    <ligand>
        <name>Zn(2+)</name>
        <dbReference type="ChEBI" id="CHEBI:29105"/>
    </ligand>
</feature>
<dbReference type="NCBIfam" id="NF001629">
    <property type="entry name" value="PRK00415.1"/>
    <property type="match status" value="1"/>
</dbReference>
<keyword evidence="4 5" id="KW-0687">Ribonucleoprotein</keyword>
<dbReference type="HAMAP" id="MF_00371">
    <property type="entry name" value="Ribosomal_eS27"/>
    <property type="match status" value="1"/>
</dbReference>
<dbReference type="EMBL" id="CP029289">
    <property type="protein sequence ID" value="AWR95074.1"/>
    <property type="molecule type" value="Genomic_DNA"/>
</dbReference>
<protein>
    <recommendedName>
        <fullName evidence="5">Small ribosomal subunit protein eS27</fullName>
    </recommendedName>
</protein>
<gene>
    <name evidence="5" type="primary">rps27e</name>
    <name evidence="7" type="ORF">DFR85_11160</name>
</gene>
<dbReference type="InterPro" id="IPR000592">
    <property type="entry name" value="Ribosomal_eS27"/>
</dbReference>
<feature type="binding site" evidence="5">
    <location>
        <position position="23"/>
    </location>
    <ligand>
        <name>Zn(2+)</name>
        <dbReference type="ChEBI" id="CHEBI:29105"/>
    </ligand>
</feature>
<keyword evidence="8" id="KW-1185">Reference proteome</keyword>
<dbReference type="GO" id="GO:1990904">
    <property type="term" value="C:ribonucleoprotein complex"/>
    <property type="evidence" value="ECO:0007669"/>
    <property type="project" value="UniProtKB-KW"/>
</dbReference>
<dbReference type="GO" id="GO:0006412">
    <property type="term" value="P:translation"/>
    <property type="evidence" value="ECO:0007669"/>
    <property type="project" value="UniProtKB-UniRule"/>
</dbReference>
<evidence type="ECO:0000256" key="5">
    <source>
        <dbReference type="HAMAP-Rule" id="MF_00371"/>
    </source>
</evidence>
<proteinExistence type="inferred from homology"/>
<feature type="binding site" evidence="5">
    <location>
        <position position="39"/>
    </location>
    <ligand>
        <name>Zn(2+)</name>
        <dbReference type="ChEBI" id="CHEBI:29105"/>
    </ligand>
</feature>
<feature type="zinc finger region" description="C4-type" evidence="5">
    <location>
        <begin position="20"/>
        <end position="42"/>
    </location>
</feature>
<evidence type="ECO:0000313" key="8">
    <source>
        <dbReference type="Proteomes" id="UP000248044"/>
    </source>
</evidence>